<gene>
    <name evidence="1" type="ORF">MAIT1_03815</name>
</gene>
<evidence type="ECO:0000313" key="1">
    <source>
        <dbReference type="EMBL" id="OSM07252.1"/>
    </source>
</evidence>
<dbReference type="STRING" id="1434232.MAIT1_03815"/>
<accession>A0A1Y2K994</accession>
<organism evidence="1 2">
    <name type="scientific">Magnetofaba australis IT-1</name>
    <dbReference type="NCBI Taxonomy" id="1434232"/>
    <lineage>
        <taxon>Bacteria</taxon>
        <taxon>Pseudomonadati</taxon>
        <taxon>Pseudomonadota</taxon>
        <taxon>Magnetococcia</taxon>
        <taxon>Magnetococcales</taxon>
        <taxon>Magnetococcaceae</taxon>
        <taxon>Magnetofaba</taxon>
    </lineage>
</organism>
<dbReference type="OrthoDB" id="7223544at2"/>
<proteinExistence type="predicted"/>
<sequence length="448" mass="47908">MTGLPDAVETLMPHVAADNTRALLAASNGNIYDVTSAGTLSAPIASGYLNSRFQTAQFKDRLFAVNGADAPAVYDGSTWSDAGFSGTGLDATTLASVTLHQARLYFIEDDSGRFWYAGPGSISGTLNSFDLSPLATSGGELMAMGSWSRDGGSGPDDLAVFVMSGGDVLVYSGSDPASASTWSLVGVYRIGRPLGRRCLVKTGPDLIVLTEDGYVSLSAALSEARSSGGSTSPSDIIRSAVMENARDNLYSFGWQAVLYPRDGLLIINAPSMRNQYEQHVLSLASGAWCRFVGMPALCWAVSDEGLYFGDGAGGIYQADEGYLDDDSNIEAECRTSFQPIGERGIKRFLMLRPILAAESPITYTLGFDTDFSNAEIGFEPNYGEVVGALWNLAIWDEEAWANAITAFTDWHVIQGLGETFSIRIKTSTRAQPVRIIGFDLMHQPGFGL</sequence>
<reference evidence="1 2" key="1">
    <citation type="journal article" date="2016" name="BMC Genomics">
        <title>Combined genomic and structural analyses of a cultured magnetotactic bacterium reveals its niche adaptation to a dynamic environment.</title>
        <authorList>
            <person name="Araujo A.C."/>
            <person name="Morillo V."/>
            <person name="Cypriano J."/>
            <person name="Teixeira L.C."/>
            <person name="Leao P."/>
            <person name="Lyra S."/>
            <person name="Almeida L.G."/>
            <person name="Bazylinski D.A."/>
            <person name="Vasconcellos A.T."/>
            <person name="Abreu F."/>
            <person name="Lins U."/>
        </authorList>
    </citation>
    <scope>NUCLEOTIDE SEQUENCE [LARGE SCALE GENOMIC DNA]</scope>
    <source>
        <strain evidence="1 2">IT-1</strain>
    </source>
</reference>
<dbReference type="EMBL" id="LVJN01000015">
    <property type="protein sequence ID" value="OSM07252.1"/>
    <property type="molecule type" value="Genomic_DNA"/>
</dbReference>
<dbReference type="AlphaFoldDB" id="A0A1Y2K994"/>
<name>A0A1Y2K994_9PROT</name>
<protein>
    <submittedName>
        <fullName evidence="1">Uncharacterized protein</fullName>
    </submittedName>
</protein>
<dbReference type="Proteomes" id="UP000194003">
    <property type="component" value="Unassembled WGS sequence"/>
</dbReference>
<comment type="caution">
    <text evidence="1">The sequence shown here is derived from an EMBL/GenBank/DDBJ whole genome shotgun (WGS) entry which is preliminary data.</text>
</comment>
<dbReference type="RefSeq" id="WP_085441199.1">
    <property type="nucleotide sequence ID" value="NZ_LVJN01000015.1"/>
</dbReference>
<evidence type="ECO:0000313" key="2">
    <source>
        <dbReference type="Proteomes" id="UP000194003"/>
    </source>
</evidence>
<keyword evidence="2" id="KW-1185">Reference proteome</keyword>